<feature type="transmembrane region" description="Helical" evidence="7">
    <location>
        <begin position="370"/>
        <end position="393"/>
    </location>
</feature>
<evidence type="ECO:0000256" key="6">
    <source>
        <dbReference type="ARBA" id="ARBA00038076"/>
    </source>
</evidence>
<feature type="transmembrane region" description="Helical" evidence="7">
    <location>
        <begin position="334"/>
        <end position="364"/>
    </location>
</feature>
<evidence type="ECO:0000256" key="3">
    <source>
        <dbReference type="ARBA" id="ARBA00022692"/>
    </source>
</evidence>
<reference evidence="9 10" key="1">
    <citation type="submission" date="2024-07" db="EMBL/GenBank/DDBJ databases">
        <authorList>
            <person name="Thanompreechachai J."/>
            <person name="Duangmal K."/>
        </authorList>
    </citation>
    <scope>NUCLEOTIDE SEQUENCE [LARGE SCALE GENOMIC DNA]</scope>
    <source>
        <strain evidence="9 10">KCTC 19886</strain>
    </source>
</reference>
<dbReference type="InterPro" id="IPR050250">
    <property type="entry name" value="Macrolide_Exporter_MacB"/>
</dbReference>
<keyword evidence="3 7" id="KW-0812">Transmembrane</keyword>
<evidence type="ECO:0000313" key="9">
    <source>
        <dbReference type="EMBL" id="MEW9267519.1"/>
    </source>
</evidence>
<dbReference type="InterPro" id="IPR003838">
    <property type="entry name" value="ABC3_permease_C"/>
</dbReference>
<evidence type="ECO:0000256" key="1">
    <source>
        <dbReference type="ARBA" id="ARBA00004651"/>
    </source>
</evidence>
<evidence type="ECO:0000256" key="5">
    <source>
        <dbReference type="ARBA" id="ARBA00023136"/>
    </source>
</evidence>
<evidence type="ECO:0000256" key="4">
    <source>
        <dbReference type="ARBA" id="ARBA00022989"/>
    </source>
</evidence>
<keyword evidence="2" id="KW-1003">Cell membrane</keyword>
<accession>A0ABV3PCZ6</accession>
<dbReference type="PANTHER" id="PTHR30572">
    <property type="entry name" value="MEMBRANE COMPONENT OF TRANSPORTER-RELATED"/>
    <property type="match status" value="1"/>
</dbReference>
<protein>
    <submittedName>
        <fullName evidence="9">FtsX-like permease family protein</fullName>
    </submittedName>
</protein>
<feature type="transmembrane region" description="Helical" evidence="7">
    <location>
        <begin position="288"/>
        <end position="313"/>
    </location>
</feature>
<evidence type="ECO:0000256" key="7">
    <source>
        <dbReference type="SAM" id="Phobius"/>
    </source>
</evidence>
<feature type="domain" description="ABC3 transporter permease C-terminal" evidence="8">
    <location>
        <begin position="290"/>
        <end position="403"/>
    </location>
</feature>
<comment type="similarity">
    <text evidence="6">Belongs to the ABC-4 integral membrane protein family.</text>
</comment>
<keyword evidence="4 7" id="KW-1133">Transmembrane helix</keyword>
<dbReference type="Pfam" id="PF02687">
    <property type="entry name" value="FtsX"/>
    <property type="match status" value="1"/>
</dbReference>
<evidence type="ECO:0000259" key="8">
    <source>
        <dbReference type="Pfam" id="PF02687"/>
    </source>
</evidence>
<gene>
    <name evidence="9" type="ORF">AB1207_22485</name>
</gene>
<organism evidence="9 10">
    <name type="scientific">Kineococcus endophyticus</name>
    <dbReference type="NCBI Taxonomy" id="1181883"/>
    <lineage>
        <taxon>Bacteria</taxon>
        <taxon>Bacillati</taxon>
        <taxon>Actinomycetota</taxon>
        <taxon>Actinomycetes</taxon>
        <taxon>Kineosporiales</taxon>
        <taxon>Kineosporiaceae</taxon>
        <taxon>Kineococcus</taxon>
    </lineage>
</organism>
<keyword evidence="5 7" id="KW-0472">Membrane</keyword>
<dbReference type="PANTHER" id="PTHR30572:SF4">
    <property type="entry name" value="ABC TRANSPORTER PERMEASE YTRF"/>
    <property type="match status" value="1"/>
</dbReference>
<evidence type="ECO:0000313" key="10">
    <source>
        <dbReference type="Proteomes" id="UP001555826"/>
    </source>
</evidence>
<dbReference type="EMBL" id="JBFNQN010000018">
    <property type="protein sequence ID" value="MEW9267519.1"/>
    <property type="molecule type" value="Genomic_DNA"/>
</dbReference>
<comment type="caution">
    <text evidence="9">The sequence shown here is derived from an EMBL/GenBank/DDBJ whole genome shotgun (WGS) entry which is preliminary data.</text>
</comment>
<evidence type="ECO:0000256" key="2">
    <source>
        <dbReference type="ARBA" id="ARBA00022475"/>
    </source>
</evidence>
<sequence>MKKKHDRSGHSLSIVDDVLDTLSSLAEKPARFILLIIVFSLGAGGAVAARGITESSAEQVAQSITSSSLDWATFRVTEAEADNGSALNPAASGRFPNVGVARLHSLPHVLSVGLSWTIPSDKVSVSQLAGSESASEVRVVGANGDWIRQSGVVSTPSNSPDLLDISNLTNVALVGVVAAKQLSVQGGGIGQQVWINGEQFTVAGLLVDGGDGGINNSIVISGSDADRISQNAGEQLLTIHTTPNAASVVSEAVPPTLDATNPGRYVADSVVDLSNLRRGVSSQMARTVAVLSLLLLFAASVTTANTMIMSVMTRTPEVALRRAMGLSKLRVARLFVLEGGLIGALGGCVGAALGIIGVVIGALVQDWTPVLSVSLVPLGVASGAIVGVLSALYPALRAARIDPSIAMRA</sequence>
<dbReference type="Proteomes" id="UP001555826">
    <property type="component" value="Unassembled WGS sequence"/>
</dbReference>
<comment type="subcellular location">
    <subcellularLocation>
        <location evidence="1">Cell membrane</location>
        <topology evidence="1">Multi-pass membrane protein</topology>
    </subcellularLocation>
</comment>
<proteinExistence type="inferred from homology"/>
<name>A0ABV3PCZ6_9ACTN</name>
<keyword evidence="10" id="KW-1185">Reference proteome</keyword>
<dbReference type="RefSeq" id="WP_367640898.1">
    <property type="nucleotide sequence ID" value="NZ_JBFNQN010000018.1"/>
</dbReference>
<feature type="transmembrane region" description="Helical" evidence="7">
    <location>
        <begin position="32"/>
        <end position="52"/>
    </location>
</feature>